<dbReference type="RefSeq" id="WP_038603200.1">
    <property type="nucleotide sequence ID" value="NZ_CP009054.1"/>
</dbReference>
<proteinExistence type="inferred from homology"/>
<keyword evidence="3 6" id="KW-0326">Glycosidase</keyword>
<dbReference type="Proteomes" id="UP000028594">
    <property type="component" value="Chromosome"/>
</dbReference>
<dbReference type="Pfam" id="PF00232">
    <property type="entry name" value="Glyco_hydro_1"/>
    <property type="match status" value="1"/>
</dbReference>
<dbReference type="PANTHER" id="PTHR10353">
    <property type="entry name" value="GLYCOSYL HYDROLASE"/>
    <property type="match status" value="1"/>
</dbReference>
<dbReference type="InterPro" id="IPR001360">
    <property type="entry name" value="Glyco_hydro_1"/>
</dbReference>
<dbReference type="InterPro" id="IPR018120">
    <property type="entry name" value="Glyco_hydro_1_AS"/>
</dbReference>
<dbReference type="Gene3D" id="3.20.20.80">
    <property type="entry name" value="Glycosidases"/>
    <property type="match status" value="1"/>
</dbReference>
<dbReference type="KEGG" id="llx:NCDO2118_0674"/>
<evidence type="ECO:0000256" key="6">
    <source>
        <dbReference type="RuleBase" id="RU004468"/>
    </source>
</evidence>
<evidence type="ECO:0000256" key="4">
    <source>
        <dbReference type="PROSITE-ProRule" id="PRU10055"/>
    </source>
</evidence>
<dbReference type="PROSITE" id="PS00653">
    <property type="entry name" value="GLYCOSYL_HYDROL_F1_2"/>
    <property type="match status" value="1"/>
</dbReference>
<evidence type="ECO:0000313" key="8">
    <source>
        <dbReference type="Proteomes" id="UP000028594"/>
    </source>
</evidence>
<dbReference type="AlphaFoldDB" id="A0ABC8A477"/>
<dbReference type="GO" id="GO:0005975">
    <property type="term" value="P:carbohydrate metabolic process"/>
    <property type="evidence" value="ECO:0007669"/>
    <property type="project" value="UniProtKB-ARBA"/>
</dbReference>
<dbReference type="SUPFAM" id="SSF51445">
    <property type="entry name" value="(Trans)glycosidases"/>
    <property type="match status" value="1"/>
</dbReference>
<comment type="similarity">
    <text evidence="1 5">Belongs to the glycosyl hydrolase 1 family.</text>
</comment>
<dbReference type="EMBL" id="CP009054">
    <property type="protein sequence ID" value="AII12168.1"/>
    <property type="molecule type" value="Genomic_DNA"/>
</dbReference>
<accession>A0ABC8A477</accession>
<organism evidence="7 8">
    <name type="scientific">Lactococcus lactis subsp. lactis NCDO 2118</name>
    <dbReference type="NCBI Taxonomy" id="1117941"/>
    <lineage>
        <taxon>Bacteria</taxon>
        <taxon>Bacillati</taxon>
        <taxon>Bacillota</taxon>
        <taxon>Bacilli</taxon>
        <taxon>Lactobacillales</taxon>
        <taxon>Streptococcaceae</taxon>
        <taxon>Lactococcus</taxon>
    </lineage>
</organism>
<dbReference type="PANTHER" id="PTHR10353:SF122">
    <property type="entry name" value="6-PHOSPHO-BETA-GLUCOSIDASE ASCB-RELATED"/>
    <property type="match status" value="1"/>
</dbReference>
<sequence length="483" mass="55643">MTFKPDFLWGGATAANQFEGAFLEDGRGWSTADTAKYYPHSDKTSMDSLMDPMTTSKIEFAKKDLEGIYPKRYGIDFYHHFKEDIALFAEMGFKTFRMSISWSRIFPNGDELEPNETGLKFYDQVFDELLKYHIEPLVTMSHYEFPLGLALKQNGWESRETVDHFEKYARVILNRYKDKVKYWLTFNEINIIGITGYLSGGLLADKTQNMLQSQFQAAHHQFLASALAVKACHEIIPEAKIGCMLARMETYPETCNPLDVMATIDSDHANLFYSDVQVRGYYPTYMKKVFKDHHLKIIKESGDDQLLKEGKVDFMSFSYYMSSISSSSEEGEVIGGNFTQTKKNPYLKSSDWGWQIDPVGLRITLHKLYDRYQVPLFVVENGLGAHDTLEEDGTIHDNYRIDYLREHIKQMGIAIDEGVDLMGYTPWGCIDLVSASTSEMSKRYGFIYVVQDNEGEGSLKRFKKDSFYWYKSVIQSNGETLYK</sequence>
<dbReference type="InterPro" id="IPR017853">
    <property type="entry name" value="GH"/>
</dbReference>
<gene>
    <name evidence="7" type="ORF">NCDO2118_0674</name>
</gene>
<reference evidence="7 8" key="1">
    <citation type="submission" date="2014-07" db="EMBL/GenBank/DDBJ databases">
        <title>Genome sequence of Lactococcus lactis subsp. lactis NCDO 2118, a GABA-producing strain.</title>
        <authorList>
            <person name="Oliveira L.C."/>
            <person name="Saraiva T.D.L."/>
            <person name="Soares S.C."/>
            <person name="Ramos R.T.J."/>
            <person name="Sa P.H.C.G."/>
            <person name="Carneiro A.R."/>
            <person name="Miranda F."/>
            <person name="Freire M."/>
            <person name="Renan W."/>
            <person name="Oliveira A.F.Jr."/>
            <person name="Santos A.R."/>
            <person name="Pinto A.C."/>
            <person name="Souza B.M."/>
            <person name="Castro C.P."/>
            <person name="Diniz C.A.A."/>
            <person name="Rocha C.S."/>
            <person name="Mariano D.C.B."/>
            <person name="Aguiar E.L."/>
            <person name="Folador E.L."/>
            <person name="Barbosa E.G.V."/>
            <person name="Aburjaile F.F."/>
            <person name="Goncalves L.A."/>
            <person name="Guimaraes L.C."/>
            <person name="Azevedo M.S.P."/>
            <person name="Agresti P.C.M."/>
            <person name="Faria R.F."/>
            <person name="Tiwari S."/>
            <person name="Almeida S.S."/>
            <person name="Hassan S.S."/>
            <person name="Pereira V.B."/>
            <person name="Abreu V.A.C."/>
            <person name="Pereira U.P."/>
            <person name="Dorella F.A."/>
            <person name="Carvalho A.F."/>
            <person name="Pereira F.L."/>
            <person name="Leal C.A.G."/>
            <person name="Figueiredo H.C.P."/>
            <person name="Silva A."/>
            <person name="Miyoshi A."/>
            <person name="Azevedo V."/>
        </authorList>
    </citation>
    <scope>NUCLEOTIDE SEQUENCE [LARGE SCALE GENOMIC DNA]</scope>
    <source>
        <strain evidence="7 8">NCDO 2118</strain>
    </source>
</reference>
<name>A0ABC8A477_LACLL</name>
<dbReference type="FunFam" id="3.20.20.80:FF:000004">
    <property type="entry name" value="Beta-glucosidase 6-phospho-beta-glucosidase"/>
    <property type="match status" value="1"/>
</dbReference>
<dbReference type="PROSITE" id="PS00572">
    <property type="entry name" value="GLYCOSYL_HYDROL_F1_1"/>
    <property type="match status" value="1"/>
</dbReference>
<evidence type="ECO:0000256" key="2">
    <source>
        <dbReference type="ARBA" id="ARBA00022801"/>
    </source>
</evidence>
<keyword evidence="2 6" id="KW-0378">Hydrolase</keyword>
<dbReference type="GO" id="GO:0016798">
    <property type="term" value="F:hydrolase activity, acting on glycosyl bonds"/>
    <property type="evidence" value="ECO:0007669"/>
    <property type="project" value="UniProtKB-KW"/>
</dbReference>
<evidence type="ECO:0000256" key="3">
    <source>
        <dbReference type="ARBA" id="ARBA00023295"/>
    </source>
</evidence>
<feature type="active site" description="Nucleophile" evidence="4">
    <location>
        <position position="380"/>
    </location>
</feature>
<dbReference type="PRINTS" id="PR00131">
    <property type="entry name" value="GLHYDRLASE1"/>
</dbReference>
<evidence type="ECO:0000256" key="1">
    <source>
        <dbReference type="ARBA" id="ARBA00010838"/>
    </source>
</evidence>
<evidence type="ECO:0000313" key="7">
    <source>
        <dbReference type="EMBL" id="AII12168.1"/>
    </source>
</evidence>
<evidence type="ECO:0000256" key="5">
    <source>
        <dbReference type="RuleBase" id="RU003690"/>
    </source>
</evidence>
<dbReference type="InterPro" id="IPR033132">
    <property type="entry name" value="GH_1_N_CS"/>
</dbReference>
<protein>
    <submittedName>
        <fullName evidence="7">6-phospho-beta-glucosidase</fullName>
    </submittedName>
</protein>